<dbReference type="VEuPathDB" id="CryptoDB:Cvel_18921"/>
<proteinExistence type="predicted"/>
<dbReference type="EMBL" id="CDMZ01000656">
    <property type="protein sequence ID" value="CEM18816.1"/>
    <property type="molecule type" value="Genomic_DNA"/>
</dbReference>
<sequence length="128" mass="14169">MLNFVPKRCPSVSLLYGKRAIQRIEVGSRKHHVEIPVQIVDDVCKKVDTSVEYKNKGFNPLPWSEFIKIKLDAQNLMESNVKSALTDLDWYPKLAALHVGHSTLTEIDAAAKVAAPSAPVSYKLPVSG</sequence>
<accession>A0A0G4FV77</accession>
<dbReference type="AlphaFoldDB" id="A0A0G4FV77"/>
<gene>
    <name evidence="1" type="ORF">Cvel_18921</name>
</gene>
<organism evidence="1">
    <name type="scientific">Chromera velia CCMP2878</name>
    <dbReference type="NCBI Taxonomy" id="1169474"/>
    <lineage>
        <taxon>Eukaryota</taxon>
        <taxon>Sar</taxon>
        <taxon>Alveolata</taxon>
        <taxon>Colpodellida</taxon>
        <taxon>Chromeraceae</taxon>
        <taxon>Chromera</taxon>
    </lineage>
</organism>
<name>A0A0G4FV77_9ALVE</name>
<reference evidence="1" key="1">
    <citation type="submission" date="2014-11" db="EMBL/GenBank/DDBJ databases">
        <authorList>
            <person name="Otto D Thomas"/>
            <person name="Naeem Raeece"/>
        </authorList>
    </citation>
    <scope>NUCLEOTIDE SEQUENCE</scope>
</reference>
<protein>
    <submittedName>
        <fullName evidence="1">Uncharacterized protein</fullName>
    </submittedName>
</protein>
<evidence type="ECO:0000313" key="1">
    <source>
        <dbReference type="EMBL" id="CEM18816.1"/>
    </source>
</evidence>
<dbReference type="PhylomeDB" id="A0A0G4FV77"/>